<evidence type="ECO:0000313" key="2">
    <source>
        <dbReference type="Proteomes" id="UP001140234"/>
    </source>
</evidence>
<evidence type="ECO:0000313" key="1">
    <source>
        <dbReference type="EMBL" id="KAJ2767004.1"/>
    </source>
</evidence>
<reference evidence="1" key="1">
    <citation type="submission" date="2022-07" db="EMBL/GenBank/DDBJ databases">
        <title>Phylogenomic reconstructions and comparative analyses of Kickxellomycotina fungi.</title>
        <authorList>
            <person name="Reynolds N.K."/>
            <person name="Stajich J.E."/>
            <person name="Barry K."/>
            <person name="Grigoriev I.V."/>
            <person name="Crous P."/>
            <person name="Smith M.E."/>
        </authorList>
    </citation>
    <scope>NUCLEOTIDE SEQUENCE</scope>
    <source>
        <strain evidence="1">CBS 109366</strain>
    </source>
</reference>
<dbReference type="EMBL" id="JANBUJ010001541">
    <property type="protein sequence ID" value="KAJ2767004.1"/>
    <property type="molecule type" value="Genomic_DNA"/>
</dbReference>
<name>A0ACC1JTI7_9FUNG</name>
<dbReference type="Proteomes" id="UP001140234">
    <property type="component" value="Unassembled WGS sequence"/>
</dbReference>
<accession>A0ACC1JTI7</accession>
<comment type="caution">
    <text evidence="1">The sequence shown here is derived from an EMBL/GenBank/DDBJ whole genome shotgun (WGS) entry which is preliminary data.</text>
</comment>
<organism evidence="1 2">
    <name type="scientific">Coemansia nantahalensis</name>
    <dbReference type="NCBI Taxonomy" id="2789366"/>
    <lineage>
        <taxon>Eukaryota</taxon>
        <taxon>Fungi</taxon>
        <taxon>Fungi incertae sedis</taxon>
        <taxon>Zoopagomycota</taxon>
        <taxon>Kickxellomycotina</taxon>
        <taxon>Kickxellomycetes</taxon>
        <taxon>Kickxellales</taxon>
        <taxon>Kickxellaceae</taxon>
        <taxon>Coemansia</taxon>
    </lineage>
</organism>
<protein>
    <submittedName>
        <fullName evidence="1">Uncharacterized protein</fullName>
    </submittedName>
</protein>
<proteinExistence type="predicted"/>
<sequence>LHHYPLPAGYAQSFPYGAQPAHTAYGSPLPSVAPLPGPPGMSMPPARPTIGDGGLGMTASGVVVTLRSVSSLMQQRYNGISMPVPVKHPVLPGAPSTFDAFSQYPPSTPYGSGIPATFATPAAIGTPQTSMPPPAPVPHFLASTPPGARAPRTGMPAYNDMSK</sequence>
<keyword evidence="2" id="KW-1185">Reference proteome</keyword>
<feature type="non-terminal residue" evidence="1">
    <location>
        <position position="1"/>
    </location>
</feature>
<gene>
    <name evidence="1" type="ORF">IWQ57_004131</name>
</gene>